<dbReference type="eggNOG" id="ENOG50320Y8">
    <property type="taxonomic scope" value="Bacteria"/>
</dbReference>
<dbReference type="Gene3D" id="1.10.287.1080">
    <property type="entry name" value="MazG-like"/>
    <property type="match status" value="1"/>
</dbReference>
<gene>
    <name evidence="1" type="ORF">GU90_02465</name>
</gene>
<keyword evidence="2" id="KW-1185">Reference proteome</keyword>
<dbReference type="Proteomes" id="UP000031419">
    <property type="component" value="Unassembled WGS sequence"/>
</dbReference>
<organism evidence="1 2">
    <name type="scientific">Saccharopolyspora rectivirgula</name>
    <dbReference type="NCBI Taxonomy" id="28042"/>
    <lineage>
        <taxon>Bacteria</taxon>
        <taxon>Bacillati</taxon>
        <taxon>Actinomycetota</taxon>
        <taxon>Actinomycetes</taxon>
        <taxon>Pseudonocardiales</taxon>
        <taxon>Pseudonocardiaceae</taxon>
        <taxon>Saccharopolyspora</taxon>
    </lineage>
</organism>
<dbReference type="OrthoDB" id="3700744at2"/>
<dbReference type="RefSeq" id="WP_029721804.1">
    <property type="nucleotide sequence ID" value="NZ_JNVU01000009.1"/>
</dbReference>
<dbReference type="AlphaFoldDB" id="A0A073B193"/>
<comment type="caution">
    <text evidence="1">The sequence shown here is derived from an EMBL/GenBank/DDBJ whole genome shotgun (WGS) entry which is preliminary data.</text>
</comment>
<evidence type="ECO:0000313" key="2">
    <source>
        <dbReference type="Proteomes" id="UP000031419"/>
    </source>
</evidence>
<reference evidence="1 2" key="1">
    <citation type="submission" date="2014-06" db="EMBL/GenBank/DDBJ databases">
        <title>Saccharopolyspora rectivirgula DSM-43113 Genome sequencing.</title>
        <authorList>
            <person name="Barrera C."/>
            <person name="Millon L."/>
            <person name="Rognon B."/>
            <person name="Zaugg C."/>
            <person name="Monod M."/>
        </authorList>
    </citation>
    <scope>NUCLEOTIDE SEQUENCE [LARGE SCALE GENOMIC DNA]</scope>
    <source>
        <strain evidence="1 2">DSM 43113</strain>
    </source>
</reference>
<accession>A0A073B193</accession>
<dbReference type="EMBL" id="JNVU01000009">
    <property type="protein sequence ID" value="KEI45773.1"/>
    <property type="molecule type" value="Genomic_DNA"/>
</dbReference>
<dbReference type="STRING" id="28042.GU90_02465"/>
<name>A0A073B193_9PSEU</name>
<proteinExistence type="predicted"/>
<sequence length="187" mass="20406">MTHRLLSNALHEVFGEVRRLRQRFSYTADRAWEPVTAAAELNVQLGHLALCLLRRHGYDTAEWEDSERPRASVGDELADVVLAALSIAVLSDTELTSTMNTAPRVSSDHEALLRLVVAAGTLSESAMVANQYRHRPTGRLPSLAEAASNVIAACELLAEQLGLDLLAEFRAMVSDADAFLDGREEAP</sequence>
<evidence type="ECO:0000313" key="1">
    <source>
        <dbReference type="EMBL" id="KEI45773.1"/>
    </source>
</evidence>
<protein>
    <submittedName>
        <fullName evidence="1">Uncharacterized protein</fullName>
    </submittedName>
</protein>